<evidence type="ECO:0000256" key="1">
    <source>
        <dbReference type="ARBA" id="ARBA00022676"/>
    </source>
</evidence>
<dbReference type="SUPFAM" id="SSF53448">
    <property type="entry name" value="Nucleotide-diphospho-sugar transferases"/>
    <property type="match status" value="1"/>
</dbReference>
<dbReference type="EC" id="2.4.1.212" evidence="4"/>
<dbReference type="EC" id="2.4.1.41" evidence="4"/>
<evidence type="ECO:0000259" key="3">
    <source>
        <dbReference type="Pfam" id="PF00535"/>
    </source>
</evidence>
<dbReference type="GO" id="GO:0050501">
    <property type="term" value="F:hyaluronan synthase activity"/>
    <property type="evidence" value="ECO:0007669"/>
    <property type="project" value="UniProtKB-EC"/>
</dbReference>
<dbReference type="InterPro" id="IPR001173">
    <property type="entry name" value="Glyco_trans_2-like"/>
</dbReference>
<protein>
    <submittedName>
        <fullName evidence="4">Glycosyl transferase family protein</fullName>
        <ecNumber evidence="4">2.4.1.212</ecNumber>
        <ecNumber evidence="4">2.4.1.41</ecNumber>
    </submittedName>
</protein>
<feature type="domain" description="Glycosyltransferase 2-like" evidence="3">
    <location>
        <begin position="6"/>
        <end position="168"/>
    </location>
</feature>
<dbReference type="Proteomes" id="UP000403538">
    <property type="component" value="Unassembled WGS sequence"/>
</dbReference>
<proteinExistence type="predicted"/>
<evidence type="ECO:0000313" key="5">
    <source>
        <dbReference type="Proteomes" id="UP000403538"/>
    </source>
</evidence>
<dbReference type="PANTHER" id="PTHR22916:SF51">
    <property type="entry name" value="GLYCOSYLTRANSFERASE EPSH-RELATED"/>
    <property type="match status" value="1"/>
</dbReference>
<dbReference type="CDD" id="cd00761">
    <property type="entry name" value="Glyco_tranf_GTA_type"/>
    <property type="match status" value="1"/>
</dbReference>
<dbReference type="InterPro" id="IPR029044">
    <property type="entry name" value="Nucleotide-diphossugar_trans"/>
</dbReference>
<dbReference type="GO" id="GO:0004653">
    <property type="term" value="F:polypeptide N-acetylgalactosaminyltransferase activity"/>
    <property type="evidence" value="ECO:0007669"/>
    <property type="project" value="UniProtKB-EC"/>
</dbReference>
<dbReference type="Pfam" id="PF00535">
    <property type="entry name" value="Glycos_transf_2"/>
    <property type="match status" value="1"/>
</dbReference>
<name>A0A4V0A230_STRAP</name>
<evidence type="ECO:0000313" key="4">
    <source>
        <dbReference type="EMBL" id="VTS47432.1"/>
    </source>
</evidence>
<organism evidence="4 5">
    <name type="scientific">Streptococcus anginosus</name>
    <dbReference type="NCBI Taxonomy" id="1328"/>
    <lineage>
        <taxon>Bacteria</taxon>
        <taxon>Bacillati</taxon>
        <taxon>Bacillota</taxon>
        <taxon>Bacilli</taxon>
        <taxon>Lactobacillales</taxon>
        <taxon>Streptococcaceae</taxon>
        <taxon>Streptococcus</taxon>
        <taxon>Streptococcus anginosus group</taxon>
    </lineage>
</organism>
<reference evidence="4 5" key="1">
    <citation type="submission" date="2019-05" db="EMBL/GenBank/DDBJ databases">
        <authorList>
            <consortium name="Pathogen Informatics"/>
        </authorList>
    </citation>
    <scope>NUCLEOTIDE SEQUENCE [LARGE SCALE GENOMIC DNA]</scope>
    <source>
        <strain evidence="4 5">NCTC11062</strain>
    </source>
</reference>
<keyword evidence="1 4" id="KW-0328">Glycosyltransferase</keyword>
<gene>
    <name evidence="4" type="primary">hyaD</name>
    <name evidence="4" type="ORF">NCTC11062_01828</name>
</gene>
<keyword evidence="2 4" id="KW-0808">Transferase</keyword>
<dbReference type="RefSeq" id="WP_126407999.1">
    <property type="nucleotide sequence ID" value="NZ_CABEID010000001.1"/>
</dbReference>
<dbReference type="Gene3D" id="3.90.550.10">
    <property type="entry name" value="Spore Coat Polysaccharide Biosynthesis Protein SpsA, Chain A"/>
    <property type="match status" value="1"/>
</dbReference>
<evidence type="ECO:0000256" key="2">
    <source>
        <dbReference type="ARBA" id="ARBA00022679"/>
    </source>
</evidence>
<accession>A0A4V0A230</accession>
<dbReference type="AlphaFoldDB" id="A0A4V0A230"/>
<sequence length="325" mass="38780">MEIHLSVIIPVYQVENYLSRCIESVLIQDYDSYEIILVDDGSTDSSPIICDEYAQRFEHISVIHKENGGLSDARNVGVQHAKGKYIFFLDSDDWIIKTMFNDMKDIILSSKYDIIQFGVQKVYTKADIRREYLFKEHLFIGHESLESMLRSQEITSFSTDKLYRKELFVVNNIEFPKNAYYEDLGTIYKLLLVSQKVYYTNQIYYCYFMKNENAITKTWSDKKFKDMFRFFQDIYHVSTKVLDDDNRISKAYYNNGLVYLLMKLYEENKEDSKICKTILRELKLYRISPFQLKGYPNYIKYLFYRLHILKLSAKIKILIKNRQGQ</sequence>
<dbReference type="EMBL" id="CABEID010000001">
    <property type="protein sequence ID" value="VTS47432.1"/>
    <property type="molecule type" value="Genomic_DNA"/>
</dbReference>
<dbReference type="PANTHER" id="PTHR22916">
    <property type="entry name" value="GLYCOSYLTRANSFERASE"/>
    <property type="match status" value="1"/>
</dbReference>